<feature type="region of interest" description="Disordered" evidence="1">
    <location>
        <begin position="1"/>
        <end position="215"/>
    </location>
</feature>
<evidence type="ECO:0000313" key="3">
    <source>
        <dbReference type="Proteomes" id="UP001305779"/>
    </source>
</evidence>
<protein>
    <submittedName>
        <fullName evidence="2">Uncharacterized protein</fullName>
    </submittedName>
</protein>
<dbReference type="Proteomes" id="UP001305779">
    <property type="component" value="Unassembled WGS sequence"/>
</dbReference>
<reference evidence="2 3" key="1">
    <citation type="journal article" date="2023" name="G3 (Bethesda)">
        <title>A chromosome-level genome assembly of Zasmidium syzygii isolated from banana leaves.</title>
        <authorList>
            <person name="van Westerhoven A.C."/>
            <person name="Mehrabi R."/>
            <person name="Talebi R."/>
            <person name="Steentjes M.B.F."/>
            <person name="Corcolon B."/>
            <person name="Chong P.A."/>
            <person name="Kema G.H.J."/>
            <person name="Seidl M.F."/>
        </authorList>
    </citation>
    <scope>NUCLEOTIDE SEQUENCE [LARGE SCALE GENOMIC DNA]</scope>
    <source>
        <strain evidence="2 3">P124</strain>
    </source>
</reference>
<accession>A0ABR0F034</accession>
<name>A0ABR0F034_ZASCE</name>
<gene>
    <name evidence="2" type="ORF">PRZ48_000454</name>
</gene>
<feature type="compositionally biased region" description="Polar residues" evidence="1">
    <location>
        <begin position="1"/>
        <end position="45"/>
    </location>
</feature>
<organism evidence="2 3">
    <name type="scientific">Zasmidium cellare</name>
    <name type="common">Wine cellar mold</name>
    <name type="synonym">Racodium cellare</name>
    <dbReference type="NCBI Taxonomy" id="395010"/>
    <lineage>
        <taxon>Eukaryota</taxon>
        <taxon>Fungi</taxon>
        <taxon>Dikarya</taxon>
        <taxon>Ascomycota</taxon>
        <taxon>Pezizomycotina</taxon>
        <taxon>Dothideomycetes</taxon>
        <taxon>Dothideomycetidae</taxon>
        <taxon>Mycosphaerellales</taxon>
        <taxon>Mycosphaerellaceae</taxon>
        <taxon>Zasmidium</taxon>
    </lineage>
</organism>
<dbReference type="EMBL" id="JAXOVC010000001">
    <property type="protein sequence ID" value="KAK4506721.1"/>
    <property type="molecule type" value="Genomic_DNA"/>
</dbReference>
<comment type="caution">
    <text evidence="2">The sequence shown here is derived from an EMBL/GenBank/DDBJ whole genome shotgun (WGS) entry which is preliminary data.</text>
</comment>
<keyword evidence="3" id="KW-1185">Reference proteome</keyword>
<feature type="compositionally biased region" description="Low complexity" evidence="1">
    <location>
        <begin position="111"/>
        <end position="133"/>
    </location>
</feature>
<evidence type="ECO:0000313" key="2">
    <source>
        <dbReference type="EMBL" id="KAK4506721.1"/>
    </source>
</evidence>
<proteinExistence type="predicted"/>
<sequence length="215" mass="21494">MSSSAGQKVTTDPETLQNPKNENPGVVTSDSLAGESIQQGGSFAANSDARGPLGQPSHSTTTNTTDVSNATRLDPAPDAEARLANSEWSEAEQLNAGTKLGKESGVGPTYNASVGSATNSSSGNGAAAPGYASHPAPSQGDTFAPKGKNIQEGGFDSSAPNASFNSDVGSKNDPGRAALNQFEQENVPVAGGAGPRQGQIDGQSTFDKLGGDASA</sequence>
<feature type="compositionally biased region" description="Polar residues" evidence="1">
    <location>
        <begin position="158"/>
        <end position="169"/>
    </location>
</feature>
<evidence type="ECO:0000256" key="1">
    <source>
        <dbReference type="SAM" id="MobiDB-lite"/>
    </source>
</evidence>